<dbReference type="PIRSF" id="PIRSF005052">
    <property type="entry name" value="P-loopkin"/>
    <property type="match status" value="1"/>
</dbReference>
<evidence type="ECO:0000259" key="6">
    <source>
        <dbReference type="Pfam" id="PF22740"/>
    </source>
</evidence>
<feature type="domain" description="RapZ-like N-terminal" evidence="5">
    <location>
        <begin position="17"/>
        <end position="172"/>
    </location>
</feature>
<dbReference type="SUPFAM" id="SSF52540">
    <property type="entry name" value="P-loop containing nucleoside triphosphate hydrolases"/>
    <property type="match status" value="1"/>
</dbReference>
<dbReference type="GO" id="GO:0005525">
    <property type="term" value="F:GTP binding"/>
    <property type="evidence" value="ECO:0007669"/>
    <property type="project" value="UniProtKB-UniRule"/>
</dbReference>
<dbReference type="GO" id="GO:0005524">
    <property type="term" value="F:ATP binding"/>
    <property type="evidence" value="ECO:0007669"/>
    <property type="project" value="UniProtKB-UniRule"/>
</dbReference>
<comment type="caution">
    <text evidence="7">The sequence shown here is derived from an EMBL/GenBank/DDBJ whole genome shotgun (WGS) entry which is preliminary data.</text>
</comment>
<evidence type="ECO:0000313" key="7">
    <source>
        <dbReference type="EMBL" id="GGI04499.1"/>
    </source>
</evidence>
<dbReference type="Proteomes" id="UP000650511">
    <property type="component" value="Unassembled WGS sequence"/>
</dbReference>
<evidence type="ECO:0000259" key="5">
    <source>
        <dbReference type="Pfam" id="PF03668"/>
    </source>
</evidence>
<evidence type="ECO:0000313" key="8">
    <source>
        <dbReference type="Proteomes" id="UP000650511"/>
    </source>
</evidence>
<feature type="binding site" evidence="4">
    <location>
        <begin position="74"/>
        <end position="77"/>
    </location>
    <ligand>
        <name>GTP</name>
        <dbReference type="ChEBI" id="CHEBI:37565"/>
    </ligand>
</feature>
<dbReference type="InterPro" id="IPR053931">
    <property type="entry name" value="RapZ_C"/>
</dbReference>
<dbReference type="PANTHER" id="PTHR30448">
    <property type="entry name" value="RNASE ADAPTER PROTEIN RAPZ"/>
    <property type="match status" value="1"/>
</dbReference>
<proteinExistence type="inferred from homology"/>
<evidence type="ECO:0000256" key="1">
    <source>
        <dbReference type="ARBA" id="ARBA00022741"/>
    </source>
</evidence>
<dbReference type="InterPro" id="IPR053930">
    <property type="entry name" value="RapZ-like_N"/>
</dbReference>
<evidence type="ECO:0000256" key="2">
    <source>
        <dbReference type="ARBA" id="ARBA00022840"/>
    </source>
</evidence>
<name>A0A8J3A6H0_9ACTN</name>
<sequence length="300" mass="33346">MTMLSDRVDEGTVERPEIMIITGLSGAGRSTASNVVEDLGWFVIDNLPPTLISRVTELAFVPGSSVGRLALVVDVRGREFFSALLDTIHELRASEADLRVLFLDADDDVLVRRFEETRRRHPAADDAGVLAGIRNERDQLSELRGMADLIIDTSDLNVHELRERLVAVLQGDEGAQLRVEVVSFGFKRGTPRDADLLFDVRFLPNPHWVEELRPFTGRDAPVRDYVFGQPESGPFLEALKRLLDVVVPGYVQEGKRYLTIAIGCTGGKHRSVAISEEVAQHLQATTELSINVQHRDLGEE</sequence>
<protein>
    <submittedName>
        <fullName evidence="7">Nucleotide-binding protein</fullName>
    </submittedName>
</protein>
<keyword evidence="2 4" id="KW-0067">ATP-binding</keyword>
<dbReference type="Pfam" id="PF03668">
    <property type="entry name" value="RapZ-like_N"/>
    <property type="match status" value="1"/>
</dbReference>
<reference evidence="7" key="2">
    <citation type="submission" date="2020-09" db="EMBL/GenBank/DDBJ databases">
        <authorList>
            <person name="Sun Q."/>
            <person name="Zhou Y."/>
        </authorList>
    </citation>
    <scope>NUCLEOTIDE SEQUENCE</scope>
    <source>
        <strain evidence="7">CGMCC 1.14988</strain>
    </source>
</reference>
<dbReference type="NCBIfam" id="NF003828">
    <property type="entry name" value="PRK05416.1"/>
    <property type="match status" value="1"/>
</dbReference>
<feature type="binding site" evidence="4">
    <location>
        <begin position="23"/>
        <end position="30"/>
    </location>
    <ligand>
        <name>ATP</name>
        <dbReference type="ChEBI" id="CHEBI:30616"/>
    </ligand>
</feature>
<evidence type="ECO:0000256" key="3">
    <source>
        <dbReference type="ARBA" id="ARBA00023134"/>
    </source>
</evidence>
<evidence type="ECO:0000256" key="4">
    <source>
        <dbReference type="HAMAP-Rule" id="MF_00636"/>
    </source>
</evidence>
<dbReference type="AlphaFoldDB" id="A0A8J3A6H0"/>
<dbReference type="PANTHER" id="PTHR30448:SF0">
    <property type="entry name" value="RNASE ADAPTER PROTEIN RAPZ"/>
    <property type="match status" value="1"/>
</dbReference>
<feature type="domain" description="RapZ C-terminal" evidence="6">
    <location>
        <begin position="178"/>
        <end position="297"/>
    </location>
</feature>
<organism evidence="7 8">
    <name type="scientific">Egicoccus halophilus</name>
    <dbReference type="NCBI Taxonomy" id="1670830"/>
    <lineage>
        <taxon>Bacteria</taxon>
        <taxon>Bacillati</taxon>
        <taxon>Actinomycetota</taxon>
        <taxon>Nitriliruptoria</taxon>
        <taxon>Egicoccales</taxon>
        <taxon>Egicoccaceae</taxon>
        <taxon>Egicoccus</taxon>
    </lineage>
</organism>
<keyword evidence="8" id="KW-1185">Reference proteome</keyword>
<keyword evidence="3 4" id="KW-0342">GTP-binding</keyword>
<dbReference type="Gene3D" id="3.40.50.300">
    <property type="entry name" value="P-loop containing nucleotide triphosphate hydrolases"/>
    <property type="match status" value="1"/>
</dbReference>
<dbReference type="InterPro" id="IPR027417">
    <property type="entry name" value="P-loop_NTPase"/>
</dbReference>
<reference evidence="7" key="1">
    <citation type="journal article" date="2014" name="Int. J. Syst. Evol. Microbiol.">
        <title>Complete genome sequence of Corynebacterium casei LMG S-19264T (=DSM 44701T), isolated from a smear-ripened cheese.</title>
        <authorList>
            <consortium name="US DOE Joint Genome Institute (JGI-PGF)"/>
            <person name="Walter F."/>
            <person name="Albersmeier A."/>
            <person name="Kalinowski J."/>
            <person name="Ruckert C."/>
        </authorList>
    </citation>
    <scope>NUCLEOTIDE SEQUENCE</scope>
    <source>
        <strain evidence="7">CGMCC 1.14988</strain>
    </source>
</reference>
<dbReference type="EMBL" id="BMHA01000003">
    <property type="protein sequence ID" value="GGI04499.1"/>
    <property type="molecule type" value="Genomic_DNA"/>
</dbReference>
<dbReference type="InterPro" id="IPR005337">
    <property type="entry name" value="RapZ-like"/>
</dbReference>
<dbReference type="Pfam" id="PF22740">
    <property type="entry name" value="PapZ_C"/>
    <property type="match status" value="1"/>
</dbReference>
<keyword evidence="1 4" id="KW-0547">Nucleotide-binding</keyword>
<dbReference type="HAMAP" id="MF_00636">
    <property type="entry name" value="RapZ_like"/>
    <property type="match status" value="1"/>
</dbReference>
<accession>A0A8J3A6H0</accession>
<gene>
    <name evidence="7" type="ORF">GCM10011354_09400</name>
</gene>